<dbReference type="CDD" id="cd16891">
    <property type="entry name" value="CwlT-like"/>
    <property type="match status" value="1"/>
</dbReference>
<keyword evidence="2" id="KW-0812">Transmembrane</keyword>
<dbReference type="Proteomes" id="UP000447833">
    <property type="component" value="Unassembled WGS sequence"/>
</dbReference>
<evidence type="ECO:0000313" key="5">
    <source>
        <dbReference type="EMBL" id="MYL65506.1"/>
    </source>
</evidence>
<protein>
    <submittedName>
        <fullName evidence="5">Peptidoglycan DD-metalloendopeptidase family protein</fullName>
    </submittedName>
</protein>
<dbReference type="CDD" id="cd12797">
    <property type="entry name" value="M23_peptidase"/>
    <property type="match status" value="1"/>
</dbReference>
<dbReference type="Pfam" id="PF01551">
    <property type="entry name" value="Peptidase_M23"/>
    <property type="match status" value="1"/>
</dbReference>
<dbReference type="InterPro" id="IPR011055">
    <property type="entry name" value="Dup_hybrid_motif"/>
</dbReference>
<dbReference type="AlphaFoldDB" id="A0A845F482"/>
<dbReference type="PANTHER" id="PTHR21666">
    <property type="entry name" value="PEPTIDASE-RELATED"/>
    <property type="match status" value="1"/>
</dbReference>
<keyword evidence="2" id="KW-1133">Transmembrane helix</keyword>
<gene>
    <name evidence="5" type="ORF">GLW07_19285</name>
</gene>
<comment type="caution">
    <text evidence="5">The sequence shown here is derived from an EMBL/GenBank/DDBJ whole genome shotgun (WGS) entry which is preliminary data.</text>
</comment>
<dbReference type="RefSeq" id="WP_160920941.1">
    <property type="nucleotide sequence ID" value="NZ_WMEY01000007.1"/>
</dbReference>
<evidence type="ECO:0000256" key="1">
    <source>
        <dbReference type="ARBA" id="ARBA00022729"/>
    </source>
</evidence>
<dbReference type="SUPFAM" id="SSF51261">
    <property type="entry name" value="Duplicated hybrid motif"/>
    <property type="match status" value="1"/>
</dbReference>
<evidence type="ECO:0000313" key="6">
    <source>
        <dbReference type="Proteomes" id="UP000447833"/>
    </source>
</evidence>
<evidence type="ECO:0000256" key="2">
    <source>
        <dbReference type="SAM" id="Phobius"/>
    </source>
</evidence>
<dbReference type="GO" id="GO:0004222">
    <property type="term" value="F:metalloendopeptidase activity"/>
    <property type="evidence" value="ECO:0007669"/>
    <property type="project" value="TreeGrafter"/>
</dbReference>
<organism evidence="5 6">
    <name type="scientific">Guptibacillus hwajinpoensis</name>
    <dbReference type="NCBI Taxonomy" id="208199"/>
    <lineage>
        <taxon>Bacteria</taxon>
        <taxon>Bacillati</taxon>
        <taxon>Bacillota</taxon>
        <taxon>Bacilli</taxon>
        <taxon>Bacillales</taxon>
        <taxon>Guptibacillaceae</taxon>
        <taxon>Guptibacillus</taxon>
    </lineage>
</organism>
<dbReference type="InterPro" id="IPR050570">
    <property type="entry name" value="Cell_wall_metabolism_enzyme"/>
</dbReference>
<dbReference type="EMBL" id="WMEY01000007">
    <property type="protein sequence ID" value="MYL65506.1"/>
    <property type="molecule type" value="Genomic_DNA"/>
</dbReference>
<keyword evidence="2" id="KW-0472">Membrane</keyword>
<feature type="domain" description="M23ase beta-sheet core" evidence="3">
    <location>
        <begin position="261"/>
        <end position="353"/>
    </location>
</feature>
<dbReference type="InterPro" id="IPR016047">
    <property type="entry name" value="M23ase_b-sheet_dom"/>
</dbReference>
<name>A0A845F482_9BACL</name>
<reference evidence="5 6" key="1">
    <citation type="submission" date="2019-11" db="EMBL/GenBank/DDBJ databases">
        <title>Genome sequences of 17 halophilic strains isolated from different environments.</title>
        <authorList>
            <person name="Furrow R.E."/>
        </authorList>
    </citation>
    <scope>NUCLEOTIDE SEQUENCE [LARGE SCALE GENOMIC DNA]</scope>
    <source>
        <strain evidence="5 6">22506_14_FS</strain>
    </source>
</reference>
<keyword evidence="1" id="KW-0732">Signal</keyword>
<dbReference type="PANTHER" id="PTHR21666:SF289">
    <property type="entry name" value="L-ALA--D-GLU ENDOPEPTIDASE"/>
    <property type="match status" value="1"/>
</dbReference>
<dbReference type="Pfam" id="PF13702">
    <property type="entry name" value="Lysozyme_like"/>
    <property type="match status" value="1"/>
</dbReference>
<feature type="transmembrane region" description="Helical" evidence="2">
    <location>
        <begin position="15"/>
        <end position="43"/>
    </location>
</feature>
<dbReference type="InterPro" id="IPR047194">
    <property type="entry name" value="CwlT-like_lysozyme"/>
</dbReference>
<dbReference type="InterPro" id="IPR023346">
    <property type="entry name" value="Lysozyme-like_dom_sf"/>
</dbReference>
<proteinExistence type="predicted"/>
<dbReference type="Gene3D" id="2.70.70.10">
    <property type="entry name" value="Glucose Permease (Domain IIA)"/>
    <property type="match status" value="1"/>
</dbReference>
<dbReference type="Gene3D" id="1.10.530.10">
    <property type="match status" value="1"/>
</dbReference>
<sequence length="366" mass="40325">MPWSLLLQFVPRKVWLWLIGIAMALFLLQMVLFASGITTLIGFQKNHSNDHVQSVDVVNGIAQVSAAVEQYRPLFEEYAAKYGVSEYVELLMAKTMQESGGLLDDVMQSSESLGLPPNSIEDPERSINVGVRYFSNMLEKARGDVKLTLQAYNFGGGFIDYANAHNNGEYSKELAIEFSRMKYQELKHTGLYSCIRPESAATGACYGDIGYVEAVLSYLKGGVVEGEIDPTGDWVMPISGAFIQTSDYGMRIDPFDGTKTMHRGMDFACTNAVTPIRAVDNGQIVSVRKGNTGYGNSVIIKHETGLYSHYAHLYSLHVTEGEVVQQKEAVGKCGTTGNSTGPHLHFEVLTKNQYRSDIDPAPYLGL</sequence>
<accession>A0A845F482</accession>
<feature type="domain" description="CwlT-like lysozyme" evidence="4">
    <location>
        <begin position="66"/>
        <end position="218"/>
    </location>
</feature>
<dbReference type="SUPFAM" id="SSF53955">
    <property type="entry name" value="Lysozyme-like"/>
    <property type="match status" value="1"/>
</dbReference>
<evidence type="ECO:0000259" key="3">
    <source>
        <dbReference type="Pfam" id="PF01551"/>
    </source>
</evidence>
<evidence type="ECO:0000259" key="4">
    <source>
        <dbReference type="Pfam" id="PF13702"/>
    </source>
</evidence>